<evidence type="ECO:0000313" key="3">
    <source>
        <dbReference type="Proteomes" id="UP000019484"/>
    </source>
</evidence>
<dbReference type="RefSeq" id="XP_007725934.1">
    <property type="nucleotide sequence ID" value="XM_007727744.1"/>
</dbReference>
<feature type="compositionally biased region" description="Polar residues" evidence="1">
    <location>
        <begin position="7"/>
        <end position="26"/>
    </location>
</feature>
<feature type="region of interest" description="Disordered" evidence="1">
    <location>
        <begin position="1"/>
        <end position="68"/>
    </location>
</feature>
<name>W9XSN5_9EURO</name>
<accession>W9XSN5</accession>
<dbReference type="OrthoDB" id="4160452at2759"/>
<keyword evidence="3" id="KW-1185">Reference proteome</keyword>
<proteinExistence type="predicted"/>
<gene>
    <name evidence="2" type="ORF">A1O1_06867</name>
</gene>
<dbReference type="Proteomes" id="UP000019484">
    <property type="component" value="Unassembled WGS sequence"/>
</dbReference>
<evidence type="ECO:0000256" key="1">
    <source>
        <dbReference type="SAM" id="MobiDB-lite"/>
    </source>
</evidence>
<dbReference type="AlphaFoldDB" id="W9XSN5"/>
<comment type="caution">
    <text evidence="2">The sequence shown here is derived from an EMBL/GenBank/DDBJ whole genome shotgun (WGS) entry which is preliminary data.</text>
</comment>
<dbReference type="GeneID" id="19161733"/>
<reference evidence="2 3" key="1">
    <citation type="submission" date="2013-03" db="EMBL/GenBank/DDBJ databases">
        <title>The Genome Sequence of Capronia coronata CBS 617.96.</title>
        <authorList>
            <consortium name="The Broad Institute Genomics Platform"/>
            <person name="Cuomo C."/>
            <person name="de Hoog S."/>
            <person name="Gorbushina A."/>
            <person name="Walker B."/>
            <person name="Young S.K."/>
            <person name="Zeng Q."/>
            <person name="Gargeya S."/>
            <person name="Fitzgerald M."/>
            <person name="Haas B."/>
            <person name="Abouelleil A."/>
            <person name="Allen A.W."/>
            <person name="Alvarado L."/>
            <person name="Arachchi H.M."/>
            <person name="Berlin A.M."/>
            <person name="Chapman S.B."/>
            <person name="Gainer-Dewar J."/>
            <person name="Goldberg J."/>
            <person name="Griggs A."/>
            <person name="Gujja S."/>
            <person name="Hansen M."/>
            <person name="Howarth C."/>
            <person name="Imamovic A."/>
            <person name="Ireland A."/>
            <person name="Larimer J."/>
            <person name="McCowan C."/>
            <person name="Murphy C."/>
            <person name="Pearson M."/>
            <person name="Poon T.W."/>
            <person name="Priest M."/>
            <person name="Roberts A."/>
            <person name="Saif S."/>
            <person name="Shea T."/>
            <person name="Sisk P."/>
            <person name="Sykes S."/>
            <person name="Wortman J."/>
            <person name="Nusbaum C."/>
            <person name="Birren B."/>
        </authorList>
    </citation>
    <scope>NUCLEOTIDE SEQUENCE [LARGE SCALE GENOMIC DNA]</scope>
    <source>
        <strain evidence="2 3">CBS 617.96</strain>
    </source>
</reference>
<protein>
    <submittedName>
        <fullName evidence="2">Uncharacterized protein</fullName>
    </submittedName>
</protein>
<evidence type="ECO:0000313" key="2">
    <source>
        <dbReference type="EMBL" id="EXJ83248.1"/>
    </source>
</evidence>
<dbReference type="HOGENOM" id="CLU_202024_0_0_1"/>
<sequence>MAPSMSEKAQTVTDAASVRSTSTMSSLRALLPSRKTDSDKKQKRQSKAETTEGRAVRMQARADYMAMR</sequence>
<feature type="compositionally biased region" description="Basic and acidic residues" evidence="1">
    <location>
        <begin position="34"/>
        <end position="55"/>
    </location>
</feature>
<dbReference type="EMBL" id="AMWN01000006">
    <property type="protein sequence ID" value="EXJ83248.1"/>
    <property type="molecule type" value="Genomic_DNA"/>
</dbReference>
<organism evidence="2 3">
    <name type="scientific">Capronia coronata CBS 617.96</name>
    <dbReference type="NCBI Taxonomy" id="1182541"/>
    <lineage>
        <taxon>Eukaryota</taxon>
        <taxon>Fungi</taxon>
        <taxon>Dikarya</taxon>
        <taxon>Ascomycota</taxon>
        <taxon>Pezizomycotina</taxon>
        <taxon>Eurotiomycetes</taxon>
        <taxon>Chaetothyriomycetidae</taxon>
        <taxon>Chaetothyriales</taxon>
        <taxon>Herpotrichiellaceae</taxon>
        <taxon>Capronia</taxon>
    </lineage>
</organism>